<dbReference type="HOGENOM" id="CLU_2876722_0_0_10"/>
<keyword evidence="2" id="KW-1185">Reference proteome</keyword>
<evidence type="ECO:0000313" key="2">
    <source>
        <dbReference type="Proteomes" id="UP000006044"/>
    </source>
</evidence>
<reference evidence="1 2" key="1">
    <citation type="submission" date="2012-08" db="EMBL/GenBank/DDBJ databases">
        <title>The Genome Sequence of Barnesiella intestinihominis YIT 11860.</title>
        <authorList>
            <consortium name="The Broad Institute Genome Sequencing Platform"/>
            <person name="Earl A."/>
            <person name="Ward D."/>
            <person name="Feldgarden M."/>
            <person name="Gevers D."/>
            <person name="Morotomi M."/>
            <person name="Walker B."/>
            <person name="Young S.K."/>
            <person name="Zeng Q."/>
            <person name="Gargeya S."/>
            <person name="Fitzgerald M."/>
            <person name="Haas B."/>
            <person name="Abouelleil A."/>
            <person name="Alvarado L."/>
            <person name="Arachchi H.M."/>
            <person name="Berlin A.M."/>
            <person name="Chapman S.B."/>
            <person name="Goldberg J."/>
            <person name="Griggs A."/>
            <person name="Gujja S."/>
            <person name="Hansen M."/>
            <person name="Howarth C."/>
            <person name="Imamovic A."/>
            <person name="Larimer J."/>
            <person name="McCowen C."/>
            <person name="Montmayeur A."/>
            <person name="Murphy C."/>
            <person name="Neiman D."/>
            <person name="Pearson M."/>
            <person name="Priest M."/>
            <person name="Roberts A."/>
            <person name="Saif S."/>
            <person name="Shea T."/>
            <person name="Sisk P."/>
            <person name="Sykes S."/>
            <person name="Wortman J."/>
            <person name="Nusbaum C."/>
            <person name="Birren B."/>
        </authorList>
    </citation>
    <scope>NUCLEOTIDE SEQUENCE [LARGE SCALE GENOMIC DNA]</scope>
    <source>
        <strain evidence="1 2">YIT 11860</strain>
    </source>
</reference>
<dbReference type="EMBL" id="ADLE01000001">
    <property type="protein sequence ID" value="EJZ66192.1"/>
    <property type="molecule type" value="Genomic_DNA"/>
</dbReference>
<dbReference type="Proteomes" id="UP000006044">
    <property type="component" value="Unassembled WGS sequence"/>
</dbReference>
<evidence type="ECO:0000313" key="1">
    <source>
        <dbReference type="EMBL" id="EJZ66192.1"/>
    </source>
</evidence>
<dbReference type="STRING" id="742726.HMPREF9448_00367"/>
<accession>K0X430</accession>
<proteinExistence type="predicted"/>
<organism evidence="1 2">
    <name type="scientific">Barnesiella intestinihominis YIT 11860</name>
    <dbReference type="NCBI Taxonomy" id="742726"/>
    <lineage>
        <taxon>Bacteria</taxon>
        <taxon>Pseudomonadati</taxon>
        <taxon>Bacteroidota</taxon>
        <taxon>Bacteroidia</taxon>
        <taxon>Bacteroidales</taxon>
        <taxon>Barnesiellaceae</taxon>
        <taxon>Barnesiella</taxon>
    </lineage>
</organism>
<gene>
    <name evidence="1" type="ORF">HMPREF9448_00367</name>
</gene>
<protein>
    <submittedName>
        <fullName evidence="1">Uncharacterized protein</fullName>
    </submittedName>
</protein>
<sequence>MATPRTRLPRVSAGCFQKIPRFAPISSGFNTPYRSISQFGRTMKHKSLYLFYIKNKSFLLKHI</sequence>
<comment type="caution">
    <text evidence="1">The sequence shown here is derived from an EMBL/GenBank/DDBJ whole genome shotgun (WGS) entry which is preliminary data.</text>
</comment>
<dbReference type="AlphaFoldDB" id="K0X430"/>
<name>K0X430_9BACT</name>